<organism evidence="1">
    <name type="scientific">Arundo donax</name>
    <name type="common">Giant reed</name>
    <name type="synonym">Donax arundinaceus</name>
    <dbReference type="NCBI Taxonomy" id="35708"/>
    <lineage>
        <taxon>Eukaryota</taxon>
        <taxon>Viridiplantae</taxon>
        <taxon>Streptophyta</taxon>
        <taxon>Embryophyta</taxon>
        <taxon>Tracheophyta</taxon>
        <taxon>Spermatophyta</taxon>
        <taxon>Magnoliopsida</taxon>
        <taxon>Liliopsida</taxon>
        <taxon>Poales</taxon>
        <taxon>Poaceae</taxon>
        <taxon>PACMAD clade</taxon>
        <taxon>Arundinoideae</taxon>
        <taxon>Arundineae</taxon>
        <taxon>Arundo</taxon>
    </lineage>
</organism>
<sequence>MRHLRHQRPVQQVLV</sequence>
<evidence type="ECO:0000313" key="1">
    <source>
        <dbReference type="EMBL" id="JAD56727.1"/>
    </source>
</evidence>
<proteinExistence type="predicted"/>
<accession>A0A0A9BBQ0</accession>
<reference evidence="1" key="2">
    <citation type="journal article" date="2015" name="Data Brief">
        <title>Shoot transcriptome of the giant reed, Arundo donax.</title>
        <authorList>
            <person name="Barrero R.A."/>
            <person name="Guerrero F.D."/>
            <person name="Moolhuijzen P."/>
            <person name="Goolsby J.A."/>
            <person name="Tidwell J."/>
            <person name="Bellgard S.E."/>
            <person name="Bellgard M.I."/>
        </authorList>
    </citation>
    <scope>NUCLEOTIDE SEQUENCE</scope>
    <source>
        <tissue evidence="1">Shoot tissue taken approximately 20 cm above the soil surface</tissue>
    </source>
</reference>
<name>A0A0A9BBQ0_ARUDO</name>
<reference evidence="1" key="1">
    <citation type="submission" date="2014-09" db="EMBL/GenBank/DDBJ databases">
        <authorList>
            <person name="Magalhaes I.L.F."/>
            <person name="Oliveira U."/>
            <person name="Santos F.R."/>
            <person name="Vidigal T.H.D.A."/>
            <person name="Brescovit A.D."/>
            <person name="Santos A.J."/>
        </authorList>
    </citation>
    <scope>NUCLEOTIDE SEQUENCE</scope>
    <source>
        <tissue evidence="1">Shoot tissue taken approximately 20 cm above the soil surface</tissue>
    </source>
</reference>
<dbReference type="EMBL" id="GBRH01241168">
    <property type="protein sequence ID" value="JAD56727.1"/>
    <property type="molecule type" value="Transcribed_RNA"/>
</dbReference>
<protein>
    <submittedName>
        <fullName evidence="1">Uncharacterized protein</fullName>
    </submittedName>
</protein>